<keyword evidence="3" id="KW-0813">Transport</keyword>
<keyword evidence="6" id="KW-0732">Signal</keyword>
<evidence type="ECO:0000256" key="3">
    <source>
        <dbReference type="ARBA" id="ARBA00022448"/>
    </source>
</evidence>
<keyword evidence="5" id="KW-0812">Transmembrane</keyword>
<dbReference type="InterPro" id="IPR050298">
    <property type="entry name" value="Gram-neg_bact_OMP"/>
</dbReference>
<dbReference type="EMBL" id="JACJJC010000046">
    <property type="protein sequence ID" value="MBM6704994.1"/>
    <property type="molecule type" value="Genomic_DNA"/>
</dbReference>
<gene>
    <name evidence="12" type="ORF">H6A60_11005</name>
</gene>
<comment type="subcellular location">
    <subcellularLocation>
        <location evidence="1">Cell outer membrane</location>
        <topology evidence="1">Multi-pass membrane protein</topology>
    </subcellularLocation>
</comment>
<protein>
    <submittedName>
        <fullName evidence="12">Porin</fullName>
    </submittedName>
</protein>
<keyword evidence="7" id="KW-0406">Ion transport</keyword>
<keyword evidence="9" id="KW-0472">Membrane</keyword>
<accession>A0ABS2DUM0</accession>
<dbReference type="SUPFAM" id="SSF56935">
    <property type="entry name" value="Porins"/>
    <property type="match status" value="1"/>
</dbReference>
<dbReference type="PANTHER" id="PTHR34501">
    <property type="entry name" value="PROTEIN YDDL-RELATED"/>
    <property type="match status" value="1"/>
</dbReference>
<evidence type="ECO:0000256" key="7">
    <source>
        <dbReference type="ARBA" id="ARBA00023065"/>
    </source>
</evidence>
<keyword evidence="4" id="KW-1134">Transmembrane beta strand</keyword>
<evidence type="ECO:0000313" key="13">
    <source>
        <dbReference type="Proteomes" id="UP000715095"/>
    </source>
</evidence>
<evidence type="ECO:0000256" key="2">
    <source>
        <dbReference type="ARBA" id="ARBA00011233"/>
    </source>
</evidence>
<dbReference type="InterPro" id="IPR033900">
    <property type="entry name" value="Gram_neg_porin_domain"/>
</dbReference>
<proteinExistence type="predicted"/>
<evidence type="ECO:0000256" key="5">
    <source>
        <dbReference type="ARBA" id="ARBA00022692"/>
    </source>
</evidence>
<evidence type="ECO:0000259" key="11">
    <source>
        <dbReference type="Pfam" id="PF13609"/>
    </source>
</evidence>
<evidence type="ECO:0000256" key="1">
    <source>
        <dbReference type="ARBA" id="ARBA00004571"/>
    </source>
</evidence>
<dbReference type="CDD" id="cd00342">
    <property type="entry name" value="gram_neg_porins"/>
    <property type="match status" value="1"/>
</dbReference>
<keyword evidence="13" id="KW-1185">Reference proteome</keyword>
<dbReference type="InterPro" id="IPR023614">
    <property type="entry name" value="Porin_dom_sf"/>
</dbReference>
<evidence type="ECO:0000313" key="12">
    <source>
        <dbReference type="EMBL" id="MBM6704994.1"/>
    </source>
</evidence>
<keyword evidence="8" id="KW-0626">Porin</keyword>
<feature type="non-terminal residue" evidence="12">
    <location>
        <position position="1"/>
    </location>
</feature>
<sequence length="258" mass="27412">QNSGSRFGLKGVEDLGNGLKVGFVLENGFNADDGTLGNGGRLFGRESQLYLEGNFGTVSFGRVGQLVSANGTFGLMGGASPFSGGWQDSVGAKFLQGSAWDRFDNTITYKTPTFGGANVYAQYSFDTDSKIDDGGVEGKASVNRYYAVGATFKTQNLYLVGVVDSTNYSNIIYDTDNLDDQINVTLGGAYDFQFMKVYAQAQYFMNSVSVGYKSAKDQDSTIGGRIASKMSKALTASVSLSASASPPSAVRPRLRSVT</sequence>
<dbReference type="PANTHER" id="PTHR34501:SF9">
    <property type="entry name" value="MAJOR OUTER MEMBRANE PROTEIN P.IA"/>
    <property type="match status" value="1"/>
</dbReference>
<dbReference type="RefSeq" id="WP_205104579.1">
    <property type="nucleotide sequence ID" value="NZ_JACJJC010000046.1"/>
</dbReference>
<organism evidence="12 13">
    <name type="scientific">Sutterella massiliensis</name>
    <dbReference type="NCBI Taxonomy" id="1816689"/>
    <lineage>
        <taxon>Bacteria</taxon>
        <taxon>Pseudomonadati</taxon>
        <taxon>Pseudomonadota</taxon>
        <taxon>Betaproteobacteria</taxon>
        <taxon>Burkholderiales</taxon>
        <taxon>Sutterellaceae</taxon>
        <taxon>Sutterella</taxon>
    </lineage>
</organism>
<evidence type="ECO:0000256" key="4">
    <source>
        <dbReference type="ARBA" id="ARBA00022452"/>
    </source>
</evidence>
<evidence type="ECO:0000256" key="9">
    <source>
        <dbReference type="ARBA" id="ARBA00023136"/>
    </source>
</evidence>
<comment type="subunit">
    <text evidence="2">Homotrimer.</text>
</comment>
<feature type="domain" description="Porin" evidence="11">
    <location>
        <begin position="2"/>
        <end position="228"/>
    </location>
</feature>
<dbReference type="Pfam" id="PF13609">
    <property type="entry name" value="Porin_4"/>
    <property type="match status" value="1"/>
</dbReference>
<evidence type="ECO:0000256" key="10">
    <source>
        <dbReference type="ARBA" id="ARBA00023237"/>
    </source>
</evidence>
<reference evidence="12 13" key="1">
    <citation type="journal article" date="2021" name="Sci. Rep.">
        <title>The distribution of antibiotic resistance genes in chicken gut microbiota commensals.</title>
        <authorList>
            <person name="Juricova H."/>
            <person name="Matiasovicova J."/>
            <person name="Kubasova T."/>
            <person name="Cejkova D."/>
            <person name="Rychlik I."/>
        </authorList>
    </citation>
    <scope>NUCLEOTIDE SEQUENCE [LARGE SCALE GENOMIC DNA]</scope>
    <source>
        <strain evidence="12 13">An829</strain>
    </source>
</reference>
<keyword evidence="10" id="KW-0998">Cell outer membrane</keyword>
<dbReference type="Proteomes" id="UP000715095">
    <property type="component" value="Unassembled WGS sequence"/>
</dbReference>
<comment type="caution">
    <text evidence="12">The sequence shown here is derived from an EMBL/GenBank/DDBJ whole genome shotgun (WGS) entry which is preliminary data.</text>
</comment>
<name>A0ABS2DUM0_9BURK</name>
<dbReference type="Gene3D" id="2.40.160.10">
    <property type="entry name" value="Porin"/>
    <property type="match status" value="1"/>
</dbReference>
<evidence type="ECO:0000256" key="8">
    <source>
        <dbReference type="ARBA" id="ARBA00023114"/>
    </source>
</evidence>
<evidence type="ECO:0000256" key="6">
    <source>
        <dbReference type="ARBA" id="ARBA00022729"/>
    </source>
</evidence>